<dbReference type="Pfam" id="PF19077">
    <property type="entry name" value="Big_13"/>
    <property type="match status" value="3"/>
</dbReference>
<dbReference type="NCBIfam" id="NF033677">
    <property type="entry name" value="biofilm_BapA_N"/>
    <property type="match status" value="1"/>
</dbReference>
<feature type="domain" description="Bacterial Ig-like" evidence="3">
    <location>
        <begin position="367"/>
        <end position="446"/>
    </location>
</feature>
<comment type="caution">
    <text evidence="5">The sequence shown here is derived from an EMBL/GenBank/DDBJ whole genome shotgun (WGS) entry which is preliminary data.</text>
</comment>
<feature type="region of interest" description="Disordered" evidence="1">
    <location>
        <begin position="135"/>
        <end position="161"/>
    </location>
</feature>
<dbReference type="InterPro" id="IPR044016">
    <property type="entry name" value="Big_13"/>
</dbReference>
<sequence length="948" mass="96946">MSKITVISSVTRKETVTEGTQVILGDASVVKIQAGRGEIYGYSRSGNDLLVKMSDGQTLTLKNYFVNSHELVLDENGSLWWIEEPLGVERYQQVASTDVLLSGSVTSSSNDGTAIWPWVLGGLAAAGGIALAAGGGGGGGGGDDRVDPGPAPQDTTPPDAPTNLRFSADSTQLLGNAEPNSGITITDANGNVIGKTITNGNGEFTVELGTPYNNGETLTATATDGSGNVSPETTITAADTTAPDAPLIIIADDDVGSITGSLADNQTTDDPRPTFTGSGEPGAKITIYDNGVAIGTVMVSSEGSWTFTPTANLSDGFHQLTATATDPAGNVGPESPVFSITIDTLAPNPPAVQVIDNEGTSQGIIIAGQFIDADQPELTGTGEVGSTIAIYDNGELLTEVAVAANGTWSYTPTEPLAEGAHSLTLTETDLAGNTSALSAPFTFTVDLTAPAAPTVILTPDGTQVSGTAEANATVSVSNSLGEDLGTVKADANGAYTLTLSAAQIDGQTLNVVAEDAAGNQSAPGIVVAPDLTPPDAPTDLVVAQNGGTLTGTAEIGARIAVMSSANEVLGTGTVGDDGKFSIYLAQRQVNGEALEVYAWDHSENKSLPGKAGAFDTTAPLRPDNLALSSDGLTVSGTAEAGSTVIIREGTVEVGRVTVGDGGSFSVVFPLPKKNGEEMLFTATDKAGNISPESMLLAPDTTPPAKPIITDVIDDVLEGLGTIHSGDITNDRAPLIVGTGEAGTKIFIYSGTDQIGFTEVGVDGNWSFQVNAHMTNGIHDLTADAVDRRSNHSELSDIWTINVDPASPGVPGTPVETPVETPQLATLASVAPLAVESLSHSDTGETVIYHVLDNTVGNATAGNSGSDHLSDFSLADGDKIDISELLVGWDGDRATLGDYIQISGSDGNTLISIDRDGAETRYAPTPLVTLDDVQTTYEELVAQNHIVAG</sequence>
<evidence type="ECO:0000259" key="3">
    <source>
        <dbReference type="Pfam" id="PF19077"/>
    </source>
</evidence>
<feature type="region of interest" description="Disordered" evidence="1">
    <location>
        <begin position="262"/>
        <end position="281"/>
    </location>
</feature>
<feature type="domain" description="Biofilm-associated protein BapA-like prefix-like" evidence="4">
    <location>
        <begin position="1"/>
        <end position="118"/>
    </location>
</feature>
<dbReference type="NCBIfam" id="TIGR03661">
    <property type="entry name" value="T1SS_VCA0849"/>
    <property type="match status" value="1"/>
</dbReference>
<feature type="domain" description="Bacterial Ig-like" evidence="3">
    <location>
        <begin position="720"/>
        <end position="803"/>
    </location>
</feature>
<evidence type="ECO:0000259" key="2">
    <source>
        <dbReference type="Pfam" id="PF17936"/>
    </source>
</evidence>
<proteinExistence type="predicted"/>
<feature type="domain" description="Bacterial Ig" evidence="2">
    <location>
        <begin position="534"/>
        <end position="613"/>
    </location>
</feature>
<dbReference type="AlphaFoldDB" id="A0A9J6QHD5"/>
<feature type="domain" description="Bacterial Ig-like" evidence="3">
    <location>
        <begin position="252"/>
        <end position="344"/>
    </location>
</feature>
<dbReference type="Pfam" id="PF22783">
    <property type="entry name" value="BapA_N"/>
    <property type="match status" value="1"/>
</dbReference>
<feature type="domain" description="Bacterial Ig" evidence="2">
    <location>
        <begin position="618"/>
        <end position="699"/>
    </location>
</feature>
<evidence type="ECO:0000259" key="4">
    <source>
        <dbReference type="Pfam" id="PF22783"/>
    </source>
</evidence>
<evidence type="ECO:0000256" key="1">
    <source>
        <dbReference type="SAM" id="MobiDB-lite"/>
    </source>
</evidence>
<dbReference type="RefSeq" id="WP_271267300.1">
    <property type="nucleotide sequence ID" value="NZ_JAMGZJ010000072.1"/>
</dbReference>
<protein>
    <submittedName>
        <fullName evidence="5">Ig-like domain-containing protein</fullName>
    </submittedName>
</protein>
<accession>A0A9J6QHD5</accession>
<reference evidence="5" key="1">
    <citation type="submission" date="2022-05" db="EMBL/GenBank/DDBJ databases">
        <title>Description of a novel species of Leclercia; Leclercia tamurae and the Proposal for a Novel Genus Silvania gen. nov. Containing Two Novel Species Silvania hatchlandensis sp. nov. and Silvania confinis sp. nov. Isolated from the Rhizosphere of Oak.</title>
        <authorList>
            <person name="Maddock D.W."/>
            <person name="Brady C.L."/>
            <person name="Denman S."/>
            <person name="Arnold D."/>
        </authorList>
    </citation>
    <scope>NUCLEOTIDE SEQUENCE</scope>
    <source>
        <strain evidence="5">H4N4</strain>
    </source>
</reference>
<organism evidence="5 6">
    <name type="scientific">Silvania confinis</name>
    <dbReference type="NCBI Taxonomy" id="2926470"/>
    <lineage>
        <taxon>Bacteria</taxon>
        <taxon>Pseudomonadati</taxon>
        <taxon>Pseudomonadota</taxon>
        <taxon>Gammaproteobacteria</taxon>
        <taxon>Enterobacterales</taxon>
        <taxon>Enterobacteriaceae</taxon>
        <taxon>Silvania</taxon>
    </lineage>
</organism>
<evidence type="ECO:0000313" key="5">
    <source>
        <dbReference type="EMBL" id="MCU6668730.1"/>
    </source>
</evidence>
<feature type="domain" description="Bacterial Ig" evidence="2">
    <location>
        <begin position="158"/>
        <end position="239"/>
    </location>
</feature>
<dbReference type="InterPro" id="IPR013783">
    <property type="entry name" value="Ig-like_fold"/>
</dbReference>
<gene>
    <name evidence="5" type="ORF">M8013_08210</name>
</gene>
<dbReference type="InterPro" id="IPR041498">
    <property type="entry name" value="Big_6"/>
</dbReference>
<dbReference type="Pfam" id="PF17936">
    <property type="entry name" value="Big_6"/>
    <property type="match status" value="4"/>
</dbReference>
<name>A0A9J6QHD5_9ENTR</name>
<dbReference type="Proteomes" id="UP001061282">
    <property type="component" value="Unassembled WGS sequence"/>
</dbReference>
<keyword evidence="6" id="KW-1185">Reference proteome</keyword>
<evidence type="ECO:0000313" key="6">
    <source>
        <dbReference type="Proteomes" id="UP001061282"/>
    </source>
</evidence>
<dbReference type="InterPro" id="IPR019960">
    <property type="entry name" value="T1SS_VCA0849"/>
</dbReference>
<dbReference type="InterPro" id="IPR048051">
    <property type="entry name" value="BapA-like_prefix-like"/>
</dbReference>
<dbReference type="Gene3D" id="2.60.40.10">
    <property type="entry name" value="Immunoglobulins"/>
    <property type="match status" value="7"/>
</dbReference>
<feature type="domain" description="Bacterial Ig" evidence="2">
    <location>
        <begin position="449"/>
        <end position="530"/>
    </location>
</feature>
<dbReference type="NCBIfam" id="NF033510">
    <property type="entry name" value="Ca_tandemer"/>
    <property type="match status" value="7"/>
</dbReference>
<dbReference type="EMBL" id="JAMGZJ010000072">
    <property type="protein sequence ID" value="MCU6668730.1"/>
    <property type="molecule type" value="Genomic_DNA"/>
</dbReference>